<evidence type="ECO:0000313" key="2">
    <source>
        <dbReference type="EMBL" id="EAT58113.1"/>
    </source>
</evidence>
<protein>
    <submittedName>
        <fullName evidence="2">Ferredoxin-fold anticodon-binding</fullName>
    </submittedName>
</protein>
<feature type="non-terminal residue" evidence="2">
    <location>
        <position position="1"/>
    </location>
</feature>
<reference evidence="2 3" key="1">
    <citation type="submission" date="2006-07" db="EMBL/GenBank/DDBJ databases">
        <title>Annotation of the draft genome assembly of Chlorobium ferroxidans DSM 13031.</title>
        <authorList>
            <consortium name="US DOE Joint Genome Institute (JGI-ORNL)"/>
            <person name="Larimer F."/>
            <person name="Land M."/>
            <person name="Hauser L."/>
        </authorList>
    </citation>
    <scope>NUCLEOTIDE SEQUENCE [LARGE SCALE GENOMIC DNA]</scope>
    <source>
        <strain evidence="2 3">DSM 13031</strain>
    </source>
</reference>
<dbReference type="Proteomes" id="UP000004162">
    <property type="component" value="Unassembled WGS sequence"/>
</dbReference>
<dbReference type="EMBL" id="AASE01000031">
    <property type="protein sequence ID" value="EAT58113.1"/>
    <property type="molecule type" value="Genomic_DNA"/>
</dbReference>
<dbReference type="SUPFAM" id="SSF54991">
    <property type="entry name" value="Anticodon-binding domain of PheRS"/>
    <property type="match status" value="1"/>
</dbReference>
<dbReference type="InterPro" id="IPR005121">
    <property type="entry name" value="Fdx_antiC-bd"/>
</dbReference>
<dbReference type="PROSITE" id="PS51447">
    <property type="entry name" value="FDX_ACB"/>
    <property type="match status" value="1"/>
</dbReference>
<dbReference type="InterPro" id="IPR045864">
    <property type="entry name" value="aa-tRNA-synth_II/BPL/LPL"/>
</dbReference>
<evidence type="ECO:0000259" key="1">
    <source>
        <dbReference type="PROSITE" id="PS51447"/>
    </source>
</evidence>
<dbReference type="Gene3D" id="3.30.70.380">
    <property type="entry name" value="Ferrodoxin-fold anticodon-binding domain"/>
    <property type="match status" value="1"/>
</dbReference>
<dbReference type="Gene3D" id="3.30.930.10">
    <property type="entry name" value="Bira Bifunctional Protein, Domain 2"/>
    <property type="match status" value="1"/>
</dbReference>
<dbReference type="SUPFAM" id="SSF55681">
    <property type="entry name" value="Class II aaRS and biotin synthetases"/>
    <property type="match status" value="1"/>
</dbReference>
<keyword evidence="3" id="KW-1185">Reference proteome</keyword>
<dbReference type="InterPro" id="IPR041616">
    <property type="entry name" value="PheRS_beta_core"/>
</dbReference>
<gene>
    <name evidence="2" type="ORF">CferDRAFT_0120</name>
</gene>
<organism evidence="2 3">
    <name type="scientific">Chlorobium ferrooxidans DSM 13031</name>
    <dbReference type="NCBI Taxonomy" id="377431"/>
    <lineage>
        <taxon>Bacteria</taxon>
        <taxon>Pseudomonadati</taxon>
        <taxon>Chlorobiota</taxon>
        <taxon>Chlorobiia</taxon>
        <taxon>Chlorobiales</taxon>
        <taxon>Chlorobiaceae</taxon>
        <taxon>Chlorobium/Pelodictyon group</taxon>
        <taxon>Chlorobium</taxon>
    </lineage>
</organism>
<dbReference type="PANTHER" id="PTHR10947">
    <property type="entry name" value="PHENYLALANYL-TRNA SYNTHETASE BETA CHAIN AND LEUCINE-RICH REPEAT-CONTAINING PROTEIN 47"/>
    <property type="match status" value="1"/>
</dbReference>
<dbReference type="Pfam" id="PF03147">
    <property type="entry name" value="FDX-ACB"/>
    <property type="match status" value="1"/>
</dbReference>
<dbReference type="InterPro" id="IPR036690">
    <property type="entry name" value="Fdx_antiC-bd_sf"/>
</dbReference>
<feature type="domain" description="FDX-ACB" evidence="1">
    <location>
        <begin position="237"/>
        <end position="329"/>
    </location>
</feature>
<accession>Q0YPA8</accession>
<reference evidence="2 3" key="2">
    <citation type="submission" date="2006-07" db="EMBL/GenBank/DDBJ databases">
        <title>Sequencing of the draft genome and assembly of Chlorobium ferroxidans DSM 13031.</title>
        <authorList>
            <consortium name="US DOE Joint Genome Institute (JGI-PGF)"/>
            <person name="Copeland A."/>
            <person name="Lucas S."/>
            <person name="Lapidus A."/>
            <person name="Barry K."/>
            <person name="Glavina del Rio T."/>
            <person name="Dalin E."/>
            <person name="Tice H."/>
            <person name="Bruce D."/>
            <person name="Pitluck S."/>
            <person name="Richardson P."/>
        </authorList>
    </citation>
    <scope>NUCLEOTIDE SEQUENCE [LARGE SCALE GENOMIC DNA]</scope>
    <source>
        <strain evidence="2 3">DSM 13031</strain>
    </source>
</reference>
<dbReference type="InterPro" id="IPR045060">
    <property type="entry name" value="Phe-tRNA-ligase_IIc_bsu"/>
</dbReference>
<sequence length="331" mass="36920">IQPSSQLSTIYPQSRKNPEYFPDFLRSIMVGLNFREILTNPLIKRDDAALFSDQLVAVLNPISEGLEVLRPGLLPGFLKVISHNIRHGNRDLKFFEVARAFSMLPGSEGDTNSPLDAYSEKEYLLLAMTGSRFPRIWNQSPEKADFYDVMGAVEMLLEKLNLLDKSVVNIYNEKTVSIALELTERGKSCSYRAGVVKQVEKDLLGKFDIGQEVFIAELDAAVLERCFNPEVTYEPPSRFPVVQRDLSLVLPQNVTVQSLVEVVRSSDALIRDVCVFDLFERPEAEGGERSVALSLEIADHTGTLQDERISDILSKAGSNAVSKLGAVIRQV</sequence>
<dbReference type="GO" id="GO:0006432">
    <property type="term" value="P:phenylalanyl-tRNA aminoacylation"/>
    <property type="evidence" value="ECO:0007669"/>
    <property type="project" value="InterPro"/>
</dbReference>
<proteinExistence type="predicted"/>
<evidence type="ECO:0000313" key="3">
    <source>
        <dbReference type="Proteomes" id="UP000004162"/>
    </source>
</evidence>
<dbReference type="PANTHER" id="PTHR10947:SF0">
    <property type="entry name" value="PHENYLALANINE--TRNA LIGASE BETA SUBUNIT"/>
    <property type="match status" value="1"/>
</dbReference>
<name>Q0YPA8_9CHLB</name>
<dbReference type="Pfam" id="PF17759">
    <property type="entry name" value="tRNA_synthFbeta"/>
    <property type="match status" value="1"/>
</dbReference>
<dbReference type="GO" id="GO:0004826">
    <property type="term" value="F:phenylalanine-tRNA ligase activity"/>
    <property type="evidence" value="ECO:0007669"/>
    <property type="project" value="InterPro"/>
</dbReference>
<dbReference type="AlphaFoldDB" id="Q0YPA8"/>
<dbReference type="SMART" id="SM00896">
    <property type="entry name" value="FDX-ACB"/>
    <property type="match status" value="1"/>
</dbReference>
<comment type="caution">
    <text evidence="2">The sequence shown here is derived from an EMBL/GenBank/DDBJ whole genome shotgun (WGS) entry which is preliminary data.</text>
</comment>
<dbReference type="GO" id="GO:0009328">
    <property type="term" value="C:phenylalanine-tRNA ligase complex"/>
    <property type="evidence" value="ECO:0007669"/>
    <property type="project" value="TreeGrafter"/>
</dbReference>